<dbReference type="PROSITE" id="PS01152">
    <property type="entry name" value="HESB"/>
    <property type="match status" value="1"/>
</dbReference>
<keyword evidence="3" id="KW-1185">Reference proteome</keyword>
<dbReference type="InterPro" id="IPR000361">
    <property type="entry name" value="ATAP_core_dom"/>
</dbReference>
<dbReference type="OrthoDB" id="9801228at2"/>
<dbReference type="PANTHER" id="PTHR43011:SF1">
    <property type="entry name" value="IRON-SULFUR CLUSTER ASSEMBLY 2 HOMOLOG, MITOCHONDRIAL"/>
    <property type="match status" value="1"/>
</dbReference>
<dbReference type="PANTHER" id="PTHR43011">
    <property type="entry name" value="IRON-SULFUR CLUSTER ASSEMBLY 2 HOMOLOG, MITOCHONDRIAL"/>
    <property type="match status" value="1"/>
</dbReference>
<dbReference type="eggNOG" id="COG0316">
    <property type="taxonomic scope" value="Bacteria"/>
</dbReference>
<gene>
    <name evidence="2" type="ordered locus">Bind_2712</name>
</gene>
<dbReference type="GO" id="GO:0005506">
    <property type="term" value="F:iron ion binding"/>
    <property type="evidence" value="ECO:0007669"/>
    <property type="project" value="TreeGrafter"/>
</dbReference>
<dbReference type="InterPro" id="IPR035903">
    <property type="entry name" value="HesB-like_dom_sf"/>
</dbReference>
<proteinExistence type="predicted"/>
<accession>B2IJH1</accession>
<dbReference type="EMBL" id="CP001016">
    <property type="protein sequence ID" value="ACB96284.1"/>
    <property type="molecule type" value="Genomic_DNA"/>
</dbReference>
<name>B2IJH1_BEII9</name>
<feature type="domain" description="Core" evidence="1">
    <location>
        <begin position="16"/>
        <end position="113"/>
    </location>
</feature>
<evidence type="ECO:0000313" key="2">
    <source>
        <dbReference type="EMBL" id="ACB96284.1"/>
    </source>
</evidence>
<dbReference type="InterPro" id="IPR017870">
    <property type="entry name" value="FeS_cluster_insertion_CS"/>
</dbReference>
<evidence type="ECO:0000259" key="1">
    <source>
        <dbReference type="Pfam" id="PF01521"/>
    </source>
</evidence>
<dbReference type="AlphaFoldDB" id="B2IJH1"/>
<dbReference type="InterPro" id="IPR016092">
    <property type="entry name" value="ATAP"/>
</dbReference>
<evidence type="ECO:0000313" key="3">
    <source>
        <dbReference type="Proteomes" id="UP000001695"/>
    </source>
</evidence>
<sequence length="118" mass="12602">MSEVISEAATETPVILTENAAKRVVEIMKTEAPGSVLRVGVDGGGCSGFTYTYNVVTEREPDDLVLERDGATVLIDQISLEYLRGCQIDFIDDLMGRMFKISNPSATASCGCGSSFAV</sequence>
<reference evidence="2 3" key="2">
    <citation type="journal article" date="2010" name="J. Bacteriol.">
        <title>Complete genome sequence of Beijerinckia indica subsp. indica.</title>
        <authorList>
            <person name="Tamas I."/>
            <person name="Dedysh S.N."/>
            <person name="Liesack W."/>
            <person name="Stott M.B."/>
            <person name="Alam M."/>
            <person name="Murrell J.C."/>
            <person name="Dunfield P.F."/>
        </authorList>
    </citation>
    <scope>NUCLEOTIDE SEQUENCE [LARGE SCALE GENOMIC DNA]</scope>
    <source>
        <strain evidence="3">ATCC 9039 / DSM 1715 / NCIMB 8712</strain>
    </source>
</reference>
<dbReference type="HOGENOM" id="CLU_069054_5_3_5"/>
<dbReference type="Gene3D" id="2.60.300.12">
    <property type="entry name" value="HesB-like domain"/>
    <property type="match status" value="1"/>
</dbReference>
<organism evidence="2 3">
    <name type="scientific">Beijerinckia indica subsp. indica (strain ATCC 9039 / DSM 1715 / NCIMB 8712)</name>
    <dbReference type="NCBI Taxonomy" id="395963"/>
    <lineage>
        <taxon>Bacteria</taxon>
        <taxon>Pseudomonadati</taxon>
        <taxon>Pseudomonadota</taxon>
        <taxon>Alphaproteobacteria</taxon>
        <taxon>Hyphomicrobiales</taxon>
        <taxon>Beijerinckiaceae</taxon>
        <taxon>Beijerinckia</taxon>
    </lineage>
</organism>
<dbReference type="GO" id="GO:0051539">
    <property type="term" value="F:4 iron, 4 sulfur cluster binding"/>
    <property type="evidence" value="ECO:0007669"/>
    <property type="project" value="TreeGrafter"/>
</dbReference>
<dbReference type="GO" id="GO:0051537">
    <property type="term" value="F:2 iron, 2 sulfur cluster binding"/>
    <property type="evidence" value="ECO:0007669"/>
    <property type="project" value="TreeGrafter"/>
</dbReference>
<dbReference type="Pfam" id="PF01521">
    <property type="entry name" value="Fe-S_biosyn"/>
    <property type="match status" value="1"/>
</dbReference>
<dbReference type="NCBIfam" id="TIGR00049">
    <property type="entry name" value="iron-sulfur cluster assembly accessory protein"/>
    <property type="match status" value="1"/>
</dbReference>
<reference evidence="3" key="1">
    <citation type="submission" date="2008-03" db="EMBL/GenBank/DDBJ databases">
        <title>Complete sequence of chromosome of Beijerinckia indica subsp. indica ATCC 9039.</title>
        <authorList>
            <consortium name="US DOE Joint Genome Institute"/>
            <person name="Copeland A."/>
            <person name="Lucas S."/>
            <person name="Lapidus A."/>
            <person name="Glavina del Rio T."/>
            <person name="Dalin E."/>
            <person name="Tice H."/>
            <person name="Bruce D."/>
            <person name="Goodwin L."/>
            <person name="Pitluck S."/>
            <person name="LaButti K."/>
            <person name="Schmutz J."/>
            <person name="Larimer F."/>
            <person name="Land M."/>
            <person name="Hauser L."/>
            <person name="Kyrpides N."/>
            <person name="Mikhailova N."/>
            <person name="Dunfield P.F."/>
            <person name="Dedysh S.N."/>
            <person name="Liesack W."/>
            <person name="Saw J.H."/>
            <person name="Alam M."/>
            <person name="Chen Y."/>
            <person name="Murrell J.C."/>
            <person name="Richardson P."/>
        </authorList>
    </citation>
    <scope>NUCLEOTIDE SEQUENCE [LARGE SCALE GENOMIC DNA]</scope>
    <source>
        <strain evidence="3">ATCC 9039 / DSM 1715 / NCIMB 8712</strain>
    </source>
</reference>
<dbReference type="GO" id="GO:0016226">
    <property type="term" value="P:iron-sulfur cluster assembly"/>
    <property type="evidence" value="ECO:0007669"/>
    <property type="project" value="InterPro"/>
</dbReference>
<protein>
    <submittedName>
        <fullName evidence="2">Iron-sulfur cluster assembly accessory protein</fullName>
    </submittedName>
</protein>
<dbReference type="KEGG" id="bid:Bind_2712"/>
<dbReference type="STRING" id="395963.Bind_2712"/>
<dbReference type="SUPFAM" id="SSF89360">
    <property type="entry name" value="HesB-like domain"/>
    <property type="match status" value="1"/>
</dbReference>
<dbReference type="RefSeq" id="WP_012385635.1">
    <property type="nucleotide sequence ID" value="NC_010581.1"/>
</dbReference>
<dbReference type="Proteomes" id="UP000001695">
    <property type="component" value="Chromosome"/>
</dbReference>